<keyword evidence="4" id="KW-1185">Reference proteome</keyword>
<feature type="compositionally biased region" description="Polar residues" evidence="1">
    <location>
        <begin position="54"/>
        <end position="74"/>
    </location>
</feature>
<evidence type="ECO:0000256" key="2">
    <source>
        <dbReference type="SAM" id="Phobius"/>
    </source>
</evidence>
<dbReference type="STRING" id="6198.A0A074ZV91"/>
<feature type="compositionally biased region" description="Basic residues" evidence="1">
    <location>
        <begin position="454"/>
        <end position="464"/>
    </location>
</feature>
<protein>
    <submittedName>
        <fullName evidence="3">Uncharacterized protein</fullName>
    </submittedName>
</protein>
<feature type="compositionally biased region" description="Polar residues" evidence="1">
    <location>
        <begin position="316"/>
        <end position="329"/>
    </location>
</feature>
<name>A0A074ZV91_OPIVI</name>
<feature type="transmembrane region" description="Helical" evidence="2">
    <location>
        <begin position="21"/>
        <end position="43"/>
    </location>
</feature>
<feature type="compositionally biased region" description="Polar residues" evidence="1">
    <location>
        <begin position="129"/>
        <end position="139"/>
    </location>
</feature>
<dbReference type="AlphaFoldDB" id="A0A074ZV91"/>
<evidence type="ECO:0000313" key="3">
    <source>
        <dbReference type="EMBL" id="KER31056.1"/>
    </source>
</evidence>
<feature type="compositionally biased region" description="Basic and acidic residues" evidence="1">
    <location>
        <begin position="332"/>
        <end position="341"/>
    </location>
</feature>
<feature type="compositionally biased region" description="Polar residues" evidence="1">
    <location>
        <begin position="225"/>
        <end position="235"/>
    </location>
</feature>
<keyword evidence="2" id="KW-1133">Transmembrane helix</keyword>
<gene>
    <name evidence="3" type="ORF">T265_02620</name>
</gene>
<dbReference type="CTD" id="20316808"/>
<evidence type="ECO:0000313" key="4">
    <source>
        <dbReference type="Proteomes" id="UP000054324"/>
    </source>
</evidence>
<evidence type="ECO:0000256" key="1">
    <source>
        <dbReference type="SAM" id="MobiDB-lite"/>
    </source>
</evidence>
<keyword evidence="2" id="KW-0472">Membrane</keyword>
<feature type="region of interest" description="Disordered" evidence="1">
    <location>
        <begin position="47"/>
        <end position="341"/>
    </location>
</feature>
<feature type="compositionally biased region" description="Basic residues" evidence="1">
    <location>
        <begin position="298"/>
        <end position="313"/>
    </location>
</feature>
<dbReference type="Proteomes" id="UP000054324">
    <property type="component" value="Unassembled WGS sequence"/>
</dbReference>
<keyword evidence="2" id="KW-0812">Transmembrane</keyword>
<dbReference type="EMBL" id="KL596651">
    <property type="protein sequence ID" value="KER31056.1"/>
    <property type="molecule type" value="Genomic_DNA"/>
</dbReference>
<reference evidence="3 4" key="1">
    <citation type="submission" date="2013-11" db="EMBL/GenBank/DDBJ databases">
        <title>Opisthorchis viverrini - life in the bile duct.</title>
        <authorList>
            <person name="Young N.D."/>
            <person name="Nagarajan N."/>
            <person name="Lin S.J."/>
            <person name="Korhonen P.K."/>
            <person name="Jex A.R."/>
            <person name="Hall R.S."/>
            <person name="Safavi-Hemami H."/>
            <person name="Kaewkong W."/>
            <person name="Bertrand D."/>
            <person name="Gao S."/>
            <person name="Seet Q."/>
            <person name="Wongkham S."/>
            <person name="Teh B.T."/>
            <person name="Wongkham C."/>
            <person name="Intapan P.M."/>
            <person name="Maleewong W."/>
            <person name="Yang X."/>
            <person name="Hu M."/>
            <person name="Wang Z."/>
            <person name="Hofmann A."/>
            <person name="Sternberg P.W."/>
            <person name="Tan P."/>
            <person name="Wang J."/>
            <person name="Gasser R.B."/>
        </authorList>
    </citation>
    <scope>NUCLEOTIDE SEQUENCE [LARGE SCALE GENOMIC DNA]</scope>
</reference>
<proteinExistence type="predicted"/>
<dbReference type="OrthoDB" id="6255097at2759"/>
<organism evidence="3 4">
    <name type="scientific">Opisthorchis viverrini</name>
    <name type="common">Southeast Asian liver fluke</name>
    <dbReference type="NCBI Taxonomy" id="6198"/>
    <lineage>
        <taxon>Eukaryota</taxon>
        <taxon>Metazoa</taxon>
        <taxon>Spiralia</taxon>
        <taxon>Lophotrochozoa</taxon>
        <taxon>Platyhelminthes</taxon>
        <taxon>Trematoda</taxon>
        <taxon>Digenea</taxon>
        <taxon>Opisthorchiida</taxon>
        <taxon>Opisthorchiata</taxon>
        <taxon>Opisthorchiidae</taxon>
        <taxon>Opisthorchis</taxon>
    </lineage>
</organism>
<sequence length="464" mass="50358">MATISAVLKMDVLAYFVQAELFDVLLISVLLFAILTLIISVFYPSDSSSEEGVLTTTSSQAKDGTYSSLRQRTPSSEHRRKEMRRKKRTGVSSEGDTDKRSVSPIVSAVPQTSPTVDDNAAVVRKTGDVTASQGRMTGQKSRKARAKPEAISTKISAETVVQSGASNTITPVQKPTSNGDPVTEQTQQPSNPPSSLVDEVPDDDWCAAPRKNKKRVRSQICPEQPEQNKNQSLVSPTEELAAQGPVDCSPLEDKPSIEFPNTPLSEVDPCPEVETSTPLPRPPESSCPEEVTVPRKPSGARRKRRTPSSRTRSKLSDINTQQLNETSTEIVDFPKDAADPKHTCDSEFEVIELPSSHSLSPEQPGSLIESDLDLTDVGLEKPTPPPKTDDINQFPCLPGAESQFVCHPPLKPDVRESGRHPRAESLISAALNEREVVDVPDIVGPPSVPIISGKPKRSKARKAD</sequence>
<feature type="region of interest" description="Disordered" evidence="1">
    <location>
        <begin position="440"/>
        <end position="464"/>
    </location>
</feature>
<accession>A0A074ZV91</accession>
<dbReference type="KEGG" id="ovi:T265_02620"/>
<feature type="compositionally biased region" description="Polar residues" evidence="1">
    <location>
        <begin position="153"/>
        <end position="189"/>
    </location>
</feature>
<dbReference type="RefSeq" id="XP_009165182.1">
    <property type="nucleotide sequence ID" value="XM_009166918.1"/>
</dbReference>
<dbReference type="GeneID" id="20316808"/>